<evidence type="ECO:0000313" key="3">
    <source>
        <dbReference type="Proteomes" id="UP001556367"/>
    </source>
</evidence>
<gene>
    <name evidence="2" type="ORF">HGRIS_009093</name>
</gene>
<evidence type="ECO:0000313" key="2">
    <source>
        <dbReference type="EMBL" id="KAL0948994.1"/>
    </source>
</evidence>
<proteinExistence type="predicted"/>
<dbReference type="InterPro" id="IPR029058">
    <property type="entry name" value="AB_hydrolase_fold"/>
</dbReference>
<name>A0ABR3J037_9AGAR</name>
<dbReference type="Proteomes" id="UP001556367">
    <property type="component" value="Unassembled WGS sequence"/>
</dbReference>
<dbReference type="SUPFAM" id="SSF53474">
    <property type="entry name" value="alpha/beta-Hydrolases"/>
    <property type="match status" value="1"/>
</dbReference>
<protein>
    <recommendedName>
        <fullName evidence="1">AB hydrolase-1 domain-containing protein</fullName>
    </recommendedName>
</protein>
<reference evidence="3" key="1">
    <citation type="submission" date="2024-06" db="EMBL/GenBank/DDBJ databases">
        <title>Multi-omics analyses provide insights into the biosynthesis of the anticancer antibiotic pleurotin in Hohenbuehelia grisea.</title>
        <authorList>
            <person name="Weaver J.A."/>
            <person name="Alberti F."/>
        </authorList>
    </citation>
    <scope>NUCLEOTIDE SEQUENCE [LARGE SCALE GENOMIC DNA]</scope>
    <source>
        <strain evidence="3">T-177</strain>
    </source>
</reference>
<dbReference type="InterPro" id="IPR050471">
    <property type="entry name" value="AB_hydrolase"/>
</dbReference>
<sequence length="333" mass="37386">MSTATSKRDLDSLPTAFDPATCTKRGLCPVTQLRHQSEPFESHSLYYELHGTGPEKLVFIMGLNSSAFAWGPQVRHFARSPRHTVLVFDNRGVGNSEYPRGPYTTGGMAEDVVVLLDHLGWTERRAVHIIGISLGGMIAQELATRIPERIASLVLAVTTPGGHFWQNFPPWKGLSSLTRLLFTPDLAKKTPIVMEMLFPTSWLQEKAKDDPEGRTNLQIEGEVYIRRMGITQPQRFMGHISQMFAALGHRVTPDRLRKISTSIPKVAIVTGDQDNLVLPYHSFDLKRDMPEAEFAQWENTGHGIHVQRAEMFNALVERTCEEGRKLSNQEASQ</sequence>
<dbReference type="Gene3D" id="3.40.50.1820">
    <property type="entry name" value="alpha/beta hydrolase"/>
    <property type="match status" value="1"/>
</dbReference>
<evidence type="ECO:0000259" key="1">
    <source>
        <dbReference type="Pfam" id="PF00561"/>
    </source>
</evidence>
<dbReference type="PRINTS" id="PR00111">
    <property type="entry name" value="ABHYDROLASE"/>
</dbReference>
<keyword evidence="3" id="KW-1185">Reference proteome</keyword>
<dbReference type="PANTHER" id="PTHR43433:SF5">
    <property type="entry name" value="AB HYDROLASE-1 DOMAIN-CONTAINING PROTEIN"/>
    <property type="match status" value="1"/>
</dbReference>
<dbReference type="EMBL" id="JASNQZ010000012">
    <property type="protein sequence ID" value="KAL0948994.1"/>
    <property type="molecule type" value="Genomic_DNA"/>
</dbReference>
<comment type="caution">
    <text evidence="2">The sequence shown here is derived from an EMBL/GenBank/DDBJ whole genome shotgun (WGS) entry which is preliminary data.</text>
</comment>
<feature type="domain" description="AB hydrolase-1" evidence="1">
    <location>
        <begin position="57"/>
        <end position="307"/>
    </location>
</feature>
<organism evidence="2 3">
    <name type="scientific">Hohenbuehelia grisea</name>
    <dbReference type="NCBI Taxonomy" id="104357"/>
    <lineage>
        <taxon>Eukaryota</taxon>
        <taxon>Fungi</taxon>
        <taxon>Dikarya</taxon>
        <taxon>Basidiomycota</taxon>
        <taxon>Agaricomycotina</taxon>
        <taxon>Agaricomycetes</taxon>
        <taxon>Agaricomycetidae</taxon>
        <taxon>Agaricales</taxon>
        <taxon>Pleurotineae</taxon>
        <taxon>Pleurotaceae</taxon>
        <taxon>Hohenbuehelia</taxon>
    </lineage>
</organism>
<dbReference type="PANTHER" id="PTHR43433">
    <property type="entry name" value="HYDROLASE, ALPHA/BETA FOLD FAMILY PROTEIN"/>
    <property type="match status" value="1"/>
</dbReference>
<dbReference type="InterPro" id="IPR000073">
    <property type="entry name" value="AB_hydrolase_1"/>
</dbReference>
<dbReference type="Pfam" id="PF00561">
    <property type="entry name" value="Abhydrolase_1"/>
    <property type="match status" value="1"/>
</dbReference>
<accession>A0ABR3J037</accession>